<organism evidence="2 3">
    <name type="scientific">Streptomyces chisholmiae</name>
    <dbReference type="NCBI Taxonomy" id="3075540"/>
    <lineage>
        <taxon>Bacteria</taxon>
        <taxon>Bacillati</taxon>
        <taxon>Actinomycetota</taxon>
        <taxon>Actinomycetes</taxon>
        <taxon>Kitasatosporales</taxon>
        <taxon>Streptomycetaceae</taxon>
        <taxon>Streptomyces</taxon>
    </lineage>
</organism>
<dbReference type="Proteomes" id="UP001183410">
    <property type="component" value="Unassembled WGS sequence"/>
</dbReference>
<dbReference type="RefSeq" id="WP_311667727.1">
    <property type="nucleotide sequence ID" value="NZ_JAVREO010000008.1"/>
</dbReference>
<dbReference type="PROSITE" id="PS50943">
    <property type="entry name" value="HTH_CROC1"/>
    <property type="match status" value="1"/>
</dbReference>
<reference evidence="3" key="1">
    <citation type="submission" date="2023-07" db="EMBL/GenBank/DDBJ databases">
        <title>30 novel species of actinomycetes from the DSMZ collection.</title>
        <authorList>
            <person name="Nouioui I."/>
        </authorList>
    </citation>
    <scope>NUCLEOTIDE SEQUENCE [LARGE SCALE GENOMIC DNA]</scope>
    <source>
        <strain evidence="3">DSM 44915</strain>
    </source>
</reference>
<dbReference type="InterPro" id="IPR001387">
    <property type="entry name" value="Cro/C1-type_HTH"/>
</dbReference>
<name>A0ABU2JRN7_9ACTN</name>
<evidence type="ECO:0000259" key="1">
    <source>
        <dbReference type="PROSITE" id="PS50943"/>
    </source>
</evidence>
<protein>
    <submittedName>
        <fullName evidence="2">XRE family transcriptional regulator</fullName>
    </submittedName>
</protein>
<proteinExistence type="predicted"/>
<comment type="caution">
    <text evidence="2">The sequence shown here is derived from an EMBL/GenBank/DDBJ whole genome shotgun (WGS) entry which is preliminary data.</text>
</comment>
<evidence type="ECO:0000313" key="3">
    <source>
        <dbReference type="Proteomes" id="UP001183410"/>
    </source>
</evidence>
<dbReference type="EMBL" id="JAVREO010000008">
    <property type="protein sequence ID" value="MDT0267641.1"/>
    <property type="molecule type" value="Genomic_DNA"/>
</dbReference>
<feature type="domain" description="HTH cro/C1-type" evidence="1">
    <location>
        <begin position="41"/>
        <end position="77"/>
    </location>
</feature>
<gene>
    <name evidence="2" type="ORF">RM844_15240</name>
</gene>
<keyword evidence="3" id="KW-1185">Reference proteome</keyword>
<evidence type="ECO:0000313" key="2">
    <source>
        <dbReference type="EMBL" id="MDT0267641.1"/>
    </source>
</evidence>
<accession>A0ABU2JRN7</accession>
<sequence>MPVPARTAAHSSPLRRARLAIPATLEQVCADLDQLSSSGSSGVTPSMLSGWELGRHTTSVRYRTLLSHYYNQPADVLFAHQDLQLTTAEEQPQLLAGHRELRRAMTAVVRGAEQYLAVTGSRSRDTTYLRAIETVLAERTDLVHYRILFGPPRHPELAGHLERLLTLRDPNDRSLGVKTLHIGMMPADRDAPERFFCASEKAAVAPIPSLTSAYAFDSGVLLSAGAAGRLIDHARQCYAGARRVESTAALSTMRLPVPGQRRQDA</sequence>